<dbReference type="Proteomes" id="UP000325313">
    <property type="component" value="Unassembled WGS sequence"/>
</dbReference>
<name>A0A5B0MZ06_PUCGR</name>
<gene>
    <name evidence="2" type="ORF">PGTUg99_012623</name>
</gene>
<comment type="caution">
    <text evidence="2">The sequence shown here is derived from an EMBL/GenBank/DDBJ whole genome shotgun (WGS) entry which is preliminary data.</text>
</comment>
<feature type="chain" id="PRO_5023085716" evidence="1">
    <location>
        <begin position="20"/>
        <end position="122"/>
    </location>
</feature>
<protein>
    <submittedName>
        <fullName evidence="2">Uncharacterized protein</fullName>
    </submittedName>
</protein>
<feature type="signal peptide" evidence="1">
    <location>
        <begin position="1"/>
        <end position="19"/>
    </location>
</feature>
<evidence type="ECO:0000313" key="3">
    <source>
        <dbReference type="Proteomes" id="UP000325313"/>
    </source>
</evidence>
<accession>A0A5B0MZ06</accession>
<organism evidence="2 3">
    <name type="scientific">Puccinia graminis f. sp. tritici</name>
    <dbReference type="NCBI Taxonomy" id="56615"/>
    <lineage>
        <taxon>Eukaryota</taxon>
        <taxon>Fungi</taxon>
        <taxon>Dikarya</taxon>
        <taxon>Basidiomycota</taxon>
        <taxon>Pucciniomycotina</taxon>
        <taxon>Pucciniomycetes</taxon>
        <taxon>Pucciniales</taxon>
        <taxon>Pucciniaceae</taxon>
        <taxon>Puccinia</taxon>
    </lineage>
</organism>
<sequence>MRTVVAVILFLALLQSASALPTLAKRGEAKPKGELQAKYAVPNDGRLCVLFGMNCDTVPPQPSTNYWPWPLSPDDYNPSTWPFWTSPSQTIPYTPNDSPYTDAMIGQSLKAVKDNNKKDAQA</sequence>
<dbReference type="EMBL" id="VDEP01000441">
    <property type="protein sequence ID" value="KAA1081536.1"/>
    <property type="molecule type" value="Genomic_DNA"/>
</dbReference>
<keyword evidence="1" id="KW-0732">Signal</keyword>
<evidence type="ECO:0000313" key="2">
    <source>
        <dbReference type="EMBL" id="KAA1081536.1"/>
    </source>
</evidence>
<proteinExistence type="predicted"/>
<evidence type="ECO:0000256" key="1">
    <source>
        <dbReference type="SAM" id="SignalP"/>
    </source>
</evidence>
<dbReference type="AlphaFoldDB" id="A0A5B0MZ06"/>
<reference evidence="2 3" key="1">
    <citation type="submission" date="2019-05" db="EMBL/GenBank/DDBJ databases">
        <title>Emergence of the Ug99 lineage of the wheat stem rust pathogen through somatic hybridization.</title>
        <authorList>
            <person name="Li F."/>
            <person name="Upadhyaya N.M."/>
            <person name="Sperschneider J."/>
            <person name="Matny O."/>
            <person name="Nguyen-Phuc H."/>
            <person name="Mago R."/>
            <person name="Raley C."/>
            <person name="Miller M.E."/>
            <person name="Silverstein K.A.T."/>
            <person name="Henningsen E."/>
            <person name="Hirsch C.D."/>
            <person name="Visser B."/>
            <person name="Pretorius Z.A."/>
            <person name="Steffenson B.J."/>
            <person name="Schwessinger B."/>
            <person name="Dodds P.N."/>
            <person name="Figueroa M."/>
        </authorList>
    </citation>
    <scope>NUCLEOTIDE SEQUENCE [LARGE SCALE GENOMIC DNA]</scope>
    <source>
        <strain evidence="2 3">Ug99</strain>
    </source>
</reference>